<proteinExistence type="predicted"/>
<dbReference type="InterPro" id="IPR009576">
    <property type="entry name" value="Biofilm_formation_YgiB"/>
</dbReference>
<dbReference type="RefSeq" id="WP_220337220.1">
    <property type="nucleotide sequence ID" value="NZ_JAEUAK010000012.1"/>
</dbReference>
<organism evidence="1 2">
    <name type="scientific">Rhizobium mesosinicum</name>
    <dbReference type="NCBI Taxonomy" id="335017"/>
    <lineage>
        <taxon>Bacteria</taxon>
        <taxon>Pseudomonadati</taxon>
        <taxon>Pseudomonadota</taxon>
        <taxon>Alphaproteobacteria</taxon>
        <taxon>Hyphomicrobiales</taxon>
        <taxon>Rhizobiaceae</taxon>
        <taxon>Rhizobium/Agrobacterium group</taxon>
        <taxon>Rhizobium</taxon>
    </lineage>
</organism>
<name>A0ABS7H0U0_9HYPH</name>
<evidence type="ECO:0000313" key="1">
    <source>
        <dbReference type="EMBL" id="MBW9055799.1"/>
    </source>
</evidence>
<dbReference type="Pfam" id="PF06693">
    <property type="entry name" value="DUF1190"/>
    <property type="match status" value="1"/>
</dbReference>
<reference evidence="1 2" key="1">
    <citation type="journal article" date="2021" name="MBio">
        <title>Poor Competitiveness of Bradyrhizobium in Pigeon Pea Root Colonization in Indian Soils.</title>
        <authorList>
            <person name="Chalasani D."/>
            <person name="Basu A."/>
            <person name="Pullabhotla S.V.S.R.N."/>
            <person name="Jorrin B."/>
            <person name="Neal A.L."/>
            <person name="Poole P.S."/>
            <person name="Podile A.R."/>
            <person name="Tkacz A."/>
        </authorList>
    </citation>
    <scope>NUCLEOTIDE SEQUENCE [LARGE SCALE GENOMIC DNA]</scope>
    <source>
        <strain evidence="1 2">HU56</strain>
    </source>
</reference>
<comment type="caution">
    <text evidence="1">The sequence shown here is derived from an EMBL/GenBank/DDBJ whole genome shotgun (WGS) entry which is preliminary data.</text>
</comment>
<protein>
    <submittedName>
        <fullName evidence="1">DUF1190 domain-containing protein</fullName>
    </submittedName>
</protein>
<keyword evidence="2" id="KW-1185">Reference proteome</keyword>
<gene>
    <name evidence="1" type="ORF">JNB85_25645</name>
</gene>
<accession>A0ABS7H0U0</accession>
<evidence type="ECO:0000313" key="2">
    <source>
        <dbReference type="Proteomes" id="UP000717752"/>
    </source>
</evidence>
<dbReference type="EMBL" id="JAEUAK010000012">
    <property type="protein sequence ID" value="MBW9055799.1"/>
    <property type="molecule type" value="Genomic_DNA"/>
</dbReference>
<sequence>MTPEDRYEYIKGGVVLAILGTAFLSAYVDSLSHGDTETAAYKTVDDCLKDNKFGADDCKSSFETASAEHLKSSPSYDKREDCEEEFGDGRCEQTSSVHATGGGHFSPYFGGYLIGQPDKTVNGVYYPAVPASALYESRHVPGFVDARGILVTNKAGGFKMAYQSAAHYKPPAPTTTLARSGFGARHFSAS</sequence>
<dbReference type="Proteomes" id="UP000717752">
    <property type="component" value="Unassembled WGS sequence"/>
</dbReference>